<evidence type="ECO:0000259" key="7">
    <source>
        <dbReference type="Pfam" id="PF04357"/>
    </source>
</evidence>
<keyword evidence="4 6" id="KW-0472">Membrane</keyword>
<dbReference type="Proteomes" id="UP000254293">
    <property type="component" value="Unassembled WGS sequence"/>
</dbReference>
<proteinExistence type="predicted"/>
<feature type="transmembrane region" description="Helical" evidence="6">
    <location>
        <begin position="41"/>
        <end position="62"/>
    </location>
</feature>
<dbReference type="PANTHER" id="PTHR36985">
    <property type="entry name" value="TRANSLOCATION AND ASSEMBLY MODULE SUBUNIT TAMB"/>
    <property type="match status" value="1"/>
</dbReference>
<evidence type="ECO:0000313" key="8">
    <source>
        <dbReference type="EMBL" id="STR00393.1"/>
    </source>
</evidence>
<feature type="compositionally biased region" description="Polar residues" evidence="5">
    <location>
        <begin position="1"/>
        <end position="15"/>
    </location>
</feature>
<comment type="subcellular location">
    <subcellularLocation>
        <location evidence="1">Membrane</location>
        <topology evidence="1">Single-pass membrane protein</topology>
    </subcellularLocation>
</comment>
<dbReference type="Pfam" id="PF04357">
    <property type="entry name" value="TamB"/>
    <property type="match status" value="1"/>
</dbReference>
<keyword evidence="9" id="KW-1185">Reference proteome</keyword>
<dbReference type="RefSeq" id="WP_115307671.1">
    <property type="nucleotide sequence ID" value="NZ_UGJJ01000001.1"/>
</dbReference>
<dbReference type="OrthoDB" id="5288149at2"/>
<protein>
    <submittedName>
        <fullName evidence="8">Family of uncharacterized function (DUF490)</fullName>
    </submittedName>
</protein>
<dbReference type="GO" id="GO:0005886">
    <property type="term" value="C:plasma membrane"/>
    <property type="evidence" value="ECO:0007669"/>
    <property type="project" value="InterPro"/>
</dbReference>
<reference evidence="8 9" key="1">
    <citation type="submission" date="2018-06" db="EMBL/GenBank/DDBJ databases">
        <authorList>
            <consortium name="Pathogen Informatics"/>
            <person name="Doyle S."/>
        </authorList>
    </citation>
    <scope>NUCLEOTIDE SEQUENCE [LARGE SCALE GENOMIC DNA]</scope>
    <source>
        <strain evidence="8 9">NCTC13336</strain>
    </source>
</reference>
<evidence type="ECO:0000256" key="6">
    <source>
        <dbReference type="SAM" id="Phobius"/>
    </source>
</evidence>
<feature type="region of interest" description="Disordered" evidence="5">
    <location>
        <begin position="1"/>
        <end position="30"/>
    </location>
</feature>
<evidence type="ECO:0000313" key="9">
    <source>
        <dbReference type="Proteomes" id="UP000254293"/>
    </source>
</evidence>
<accession>A0A377QYS9</accession>
<gene>
    <name evidence="8" type="ORF">NCTC13336_00595</name>
</gene>
<evidence type="ECO:0000256" key="1">
    <source>
        <dbReference type="ARBA" id="ARBA00004167"/>
    </source>
</evidence>
<organism evidence="8 9">
    <name type="scientific">Kingella potus</name>
    <dbReference type="NCBI Taxonomy" id="265175"/>
    <lineage>
        <taxon>Bacteria</taxon>
        <taxon>Pseudomonadati</taxon>
        <taxon>Pseudomonadota</taxon>
        <taxon>Betaproteobacteria</taxon>
        <taxon>Neisseriales</taxon>
        <taxon>Neisseriaceae</taxon>
        <taxon>Kingella</taxon>
    </lineage>
</organism>
<keyword evidence="2 6" id="KW-0812">Transmembrane</keyword>
<evidence type="ECO:0000256" key="3">
    <source>
        <dbReference type="ARBA" id="ARBA00022989"/>
    </source>
</evidence>
<keyword evidence="3 6" id="KW-1133">Transmembrane helix</keyword>
<evidence type="ECO:0000256" key="4">
    <source>
        <dbReference type="ARBA" id="ARBA00023136"/>
    </source>
</evidence>
<sequence>MTHTANDTQRPSENHTAGEANRPQRPSEKPAKPLLRRLAKYLLILILILILILAGALCWLAATESGLRFALARLPQLGGVSVRAENLKGTLWHGFSGSKISVQTPGADIEIDRPALQWQPQRVFSDGLLHIRSLEAGDIHIQSKPTPPKDSPPAKLPDSIRLPLPVRFDKLAVGKITSGKNRSVILNRAEAAYFYDHAAHTLIVRNLGTPWSANSGILRIQTASPFALEGRIGGTAVLNDIAANVKIALSGSLDRTIVQAALASGTVKLNADAHIGPFENRLDKQIGEILIKGSGINPAAFAPSAPDALFDFDATIVPSPQQGLALEGSIDLTNTAARAADRNGIPVRGILGEFTVNSSGVLSVQNIEAALLEKGRILIGGSMDTDRNTLGLTAELKNITPADLLAAAYDDEFNGTLTLGGSYLDPEAAWDIADRRAKSTGRLKTATDTKNGQRTLLIPRADITTDGEGSLGLSGSLELFGRRLLKAEIGSKRFNPAALHPDLPAGSINGNIVLDGILAEETYGGSMRFTDSTLSGVTLSGSADAQYKNRHLERAAADILLGRNRLKASGSFGKAGDRLNLDLAAPELDKFGFGLAGALNAKGYIEGSADKPSADLTGSARGLRMKDAFALNELDFKAAASPDYSLPLNLQIRGRGLTAGGKDGTRIDSVNAAVIGSGLRHSIRADGSMAAAGKSYTLDLQADGGLDKTNRWKGTVGKLDLSGGFNLKLQNRLTLEAGAERVALGPAQWAAMGGRLNMNGFVWDKRSGITGKGSASGLNVAELHSFFKPPVEHNLVLAADWDLSYSRDAHGYLNIRQQSGDIVLPYRKQPIGLSGLILQTRFQNGRIDNRLSGKTRYGELTGEVGISQQFGNAITAAPVSGRLKLDIPDLAALKNLMPVGQTATGSLAAEAVIGGRVGEPQLGGSLNGDKLYYVNREYGVILDNGSLRSRFVGQQWQIQTLAFRRGGGSVTLSGSAGWGGGIPVVDINALFDKYEILDKPRRHLTVSGNSRLVYNEKSGIGLEGRLKVDESRFGMQKSGMPVPDDDVVVLGEPPKETGTAVPISMNLLLDLNDNVHFKGEGVDVTLGGQLTLTAQPKQDIQGVGTIKVVKGKYKAYGQDLNITKGTVSFVGPLSDPNLNIRAVRNLSPVDAGVEVVGSLSSPRVTLVANEPMSEKDKLSWLVLNRASSGSDGDNAALSTAASAFLAGKLNDKIGLVDDFGLTSRTSRNAQTGELNPAEQVLTVGRQLTNELYFGYEFGLNSASQTVKLVYQLTRTIQAVARVGSQSSGGEIKYVIRFD</sequence>
<evidence type="ECO:0000256" key="2">
    <source>
        <dbReference type="ARBA" id="ARBA00022692"/>
    </source>
</evidence>
<evidence type="ECO:0000256" key="5">
    <source>
        <dbReference type="SAM" id="MobiDB-lite"/>
    </source>
</evidence>
<dbReference type="EMBL" id="UGJJ01000001">
    <property type="protein sequence ID" value="STR00393.1"/>
    <property type="molecule type" value="Genomic_DNA"/>
</dbReference>
<name>A0A377QYS9_9NEIS</name>
<feature type="domain" description="Translocation and assembly module TamB C-terminal" evidence="7">
    <location>
        <begin position="965"/>
        <end position="1297"/>
    </location>
</feature>
<dbReference type="InterPro" id="IPR007452">
    <property type="entry name" value="TamB_C"/>
</dbReference>
<dbReference type="PANTHER" id="PTHR36985:SF1">
    <property type="entry name" value="TRANSLOCATION AND ASSEMBLY MODULE SUBUNIT TAMB"/>
    <property type="match status" value="1"/>
</dbReference>
<dbReference type="GO" id="GO:0009306">
    <property type="term" value="P:protein secretion"/>
    <property type="evidence" value="ECO:0007669"/>
    <property type="project" value="InterPro"/>
</dbReference>